<reference evidence="4 5" key="1">
    <citation type="submission" date="2020-05" db="EMBL/GenBank/DDBJ databases">
        <title>Identification and distribution of gene clusters putatively required for synthesis of sphingolipid metabolism inhibitors in phylogenetically diverse species of the filamentous fungus Fusarium.</title>
        <authorList>
            <person name="Kim H.-S."/>
            <person name="Busman M."/>
            <person name="Brown D.W."/>
            <person name="Divon H."/>
            <person name="Uhlig S."/>
            <person name="Proctor R.H."/>
        </authorList>
    </citation>
    <scope>NUCLEOTIDE SEQUENCE [LARGE SCALE GENOMIC DNA]</scope>
    <source>
        <strain evidence="4 5">NRRL 53147</strain>
    </source>
</reference>
<dbReference type="EMBL" id="JAAOAM010000041">
    <property type="protein sequence ID" value="KAF5554611.1"/>
    <property type="molecule type" value="Genomic_DNA"/>
</dbReference>
<dbReference type="InterPro" id="IPR001138">
    <property type="entry name" value="Zn2Cys6_DnaBD"/>
</dbReference>
<accession>A0A8H5JK38</accession>
<dbReference type="PROSITE" id="PS00463">
    <property type="entry name" value="ZN2_CY6_FUNGAL_1"/>
    <property type="match status" value="1"/>
</dbReference>
<dbReference type="GO" id="GO:0005634">
    <property type="term" value="C:nucleus"/>
    <property type="evidence" value="ECO:0007669"/>
    <property type="project" value="UniProtKB-SubCell"/>
</dbReference>
<evidence type="ECO:0000313" key="5">
    <source>
        <dbReference type="Proteomes" id="UP000522262"/>
    </source>
</evidence>
<evidence type="ECO:0000313" key="4">
    <source>
        <dbReference type="EMBL" id="KAF5554611.1"/>
    </source>
</evidence>
<dbReference type="SUPFAM" id="SSF57701">
    <property type="entry name" value="Zn2/Cys6 DNA-binding domain"/>
    <property type="match status" value="1"/>
</dbReference>
<dbReference type="CDD" id="cd00067">
    <property type="entry name" value="GAL4"/>
    <property type="match status" value="1"/>
</dbReference>
<evidence type="ECO:0000256" key="2">
    <source>
        <dbReference type="ARBA" id="ARBA00023242"/>
    </source>
</evidence>
<organism evidence="4 5">
    <name type="scientific">Fusarium mexicanum</name>
    <dbReference type="NCBI Taxonomy" id="751941"/>
    <lineage>
        <taxon>Eukaryota</taxon>
        <taxon>Fungi</taxon>
        <taxon>Dikarya</taxon>
        <taxon>Ascomycota</taxon>
        <taxon>Pezizomycotina</taxon>
        <taxon>Sordariomycetes</taxon>
        <taxon>Hypocreomycetidae</taxon>
        <taxon>Hypocreales</taxon>
        <taxon>Nectriaceae</taxon>
        <taxon>Fusarium</taxon>
        <taxon>Fusarium fujikuroi species complex</taxon>
    </lineage>
</organism>
<dbReference type="Pfam" id="PF00172">
    <property type="entry name" value="Zn_clus"/>
    <property type="match status" value="1"/>
</dbReference>
<dbReference type="PANTHER" id="PTHR37534:SF11">
    <property type="entry name" value="ZN(II)2CYS6 TRANSCRIPTION FACTOR (EUROFUNG)"/>
    <property type="match status" value="1"/>
</dbReference>
<dbReference type="Gene3D" id="4.10.240.10">
    <property type="entry name" value="Zn(2)-C6 fungal-type DNA-binding domain"/>
    <property type="match status" value="1"/>
</dbReference>
<dbReference type="GO" id="GO:0008270">
    <property type="term" value="F:zinc ion binding"/>
    <property type="evidence" value="ECO:0007669"/>
    <property type="project" value="InterPro"/>
</dbReference>
<comment type="caution">
    <text evidence="4">The sequence shown here is derived from an EMBL/GenBank/DDBJ whole genome shotgun (WGS) entry which is preliminary data.</text>
</comment>
<dbReference type="AlphaFoldDB" id="A0A8H5JK38"/>
<keyword evidence="5" id="KW-1185">Reference proteome</keyword>
<dbReference type="InterPro" id="IPR036864">
    <property type="entry name" value="Zn2-C6_fun-type_DNA-bd_sf"/>
</dbReference>
<gene>
    <name evidence="4" type="ORF">FMEXI_1893</name>
</gene>
<evidence type="ECO:0000256" key="1">
    <source>
        <dbReference type="ARBA" id="ARBA00004123"/>
    </source>
</evidence>
<dbReference type="Proteomes" id="UP000522262">
    <property type="component" value="Unassembled WGS sequence"/>
</dbReference>
<feature type="domain" description="Zn(2)-C6 fungal-type" evidence="3">
    <location>
        <begin position="59"/>
        <end position="89"/>
    </location>
</feature>
<keyword evidence="2" id="KW-0539">Nucleus</keyword>
<dbReference type="SMART" id="SM00066">
    <property type="entry name" value="GAL4"/>
    <property type="match status" value="1"/>
</dbReference>
<dbReference type="GO" id="GO:0000976">
    <property type="term" value="F:transcription cis-regulatory region binding"/>
    <property type="evidence" value="ECO:0007669"/>
    <property type="project" value="TreeGrafter"/>
</dbReference>
<dbReference type="PROSITE" id="PS50048">
    <property type="entry name" value="ZN2_CY6_FUNGAL_2"/>
    <property type="match status" value="1"/>
</dbReference>
<protein>
    <recommendedName>
        <fullName evidence="3">Zn(2)-C6 fungal-type domain-containing protein</fullName>
    </recommendedName>
</protein>
<evidence type="ECO:0000259" key="3">
    <source>
        <dbReference type="PROSITE" id="PS50048"/>
    </source>
</evidence>
<proteinExistence type="predicted"/>
<dbReference type="GO" id="GO:0045944">
    <property type="term" value="P:positive regulation of transcription by RNA polymerase II"/>
    <property type="evidence" value="ECO:0007669"/>
    <property type="project" value="TreeGrafter"/>
</dbReference>
<dbReference type="PANTHER" id="PTHR37534">
    <property type="entry name" value="TRANSCRIPTIONAL ACTIVATOR PROTEIN UGA3"/>
    <property type="match status" value="1"/>
</dbReference>
<comment type="subcellular location">
    <subcellularLocation>
        <location evidence="1">Nucleus</location>
    </subcellularLocation>
</comment>
<dbReference type="GO" id="GO:0000981">
    <property type="term" value="F:DNA-binding transcription factor activity, RNA polymerase II-specific"/>
    <property type="evidence" value="ECO:0007669"/>
    <property type="project" value="InterPro"/>
</dbReference>
<sequence length="503" mass="56988">MSAAPKRAFKVRFASGSKYQKAIESRGHETPSYRISLPSNSHPHCKESPKPQRTKSRLGCLECRIRRVKCDETFPVCLRCQRRGSVCMASNRPARWRIEMPWLSNMAFLNSWPVDNPPNKRLVQYWVEQVSQGLCIDKNHNPLALPLLPYMVASPSLLHAIQSISAGHEVFFNDRALALCLQERGHSMRLVREELQVQDLETISVTSLLTIFLLGVSSSWIDSGPESSWGKEHLDGARALIKVILASPRNMARSSSEADPLIQLLHGWFLYWDMACSILDDPDNVLNQGIPTFGQDPDCFHPMIGFSSELYSKVADIGRHCRRLYDGGHADPGFNDRETERQLLAWSPTRGDKHVRDLSRAYRNHGLLMLYEARHLIESSETFSSFDIRDVQDQNDNEPGSESNIRSLALQTVESMLETPLTEPCVNYQSLPLLSAAAELTSADADLRNDVISRYKALCSLARFPIYLRSVELLEELWSLRDYGLGVSWLDLSFTKGWKLCHS</sequence>
<dbReference type="InterPro" id="IPR021858">
    <property type="entry name" value="Fun_TF"/>
</dbReference>
<dbReference type="Pfam" id="PF11951">
    <property type="entry name" value="Fungal_trans_2"/>
    <property type="match status" value="1"/>
</dbReference>
<name>A0A8H5JK38_9HYPO</name>